<evidence type="ECO:0000313" key="2">
    <source>
        <dbReference type="EMBL" id="GGT91110.1"/>
    </source>
</evidence>
<keyword evidence="1" id="KW-0812">Transmembrane</keyword>
<feature type="transmembrane region" description="Helical" evidence="1">
    <location>
        <begin position="88"/>
        <end position="109"/>
    </location>
</feature>
<dbReference type="EMBL" id="BMSA01000038">
    <property type="protein sequence ID" value="GGT91110.1"/>
    <property type="molecule type" value="Genomic_DNA"/>
</dbReference>
<feature type="transmembrane region" description="Helical" evidence="1">
    <location>
        <begin position="64"/>
        <end position="82"/>
    </location>
</feature>
<dbReference type="NCBIfam" id="NF033634">
    <property type="entry name" value="SLATT_1"/>
    <property type="match status" value="1"/>
</dbReference>
<accession>A0A918M088</accession>
<name>A0A918M088_9ACTN</name>
<evidence type="ECO:0000313" key="3">
    <source>
        <dbReference type="Proteomes" id="UP000646776"/>
    </source>
</evidence>
<comment type="caution">
    <text evidence="2">The sequence shown here is derived from an EMBL/GenBank/DDBJ whole genome shotgun (WGS) entry which is preliminary data.</text>
</comment>
<keyword evidence="1" id="KW-1133">Transmembrane helix</keyword>
<reference evidence="2" key="1">
    <citation type="journal article" date="2014" name="Int. J. Syst. Evol. Microbiol.">
        <title>Complete genome sequence of Corynebacterium casei LMG S-19264T (=DSM 44701T), isolated from a smear-ripened cheese.</title>
        <authorList>
            <consortium name="US DOE Joint Genome Institute (JGI-PGF)"/>
            <person name="Walter F."/>
            <person name="Albersmeier A."/>
            <person name="Kalinowski J."/>
            <person name="Ruckert C."/>
        </authorList>
    </citation>
    <scope>NUCLEOTIDE SEQUENCE</scope>
    <source>
        <strain evidence="2">JCM 4125</strain>
    </source>
</reference>
<evidence type="ECO:0008006" key="4">
    <source>
        <dbReference type="Google" id="ProtNLM"/>
    </source>
</evidence>
<proteinExistence type="predicted"/>
<protein>
    <recommendedName>
        <fullName evidence="4">DUF4231 domain-containing protein</fullName>
    </recommendedName>
</protein>
<gene>
    <name evidence="2" type="ORF">GCM10010226_81540</name>
</gene>
<evidence type="ECO:0000256" key="1">
    <source>
        <dbReference type="SAM" id="Phobius"/>
    </source>
</evidence>
<keyword evidence="3" id="KW-1185">Reference proteome</keyword>
<sequence length="179" mass="19580">MPGQRLPGSELQGGDNLGGGVQPDNGLGVGLSPREAAALLLDKIRQGNGYARGKKRRFGRSASATKVATLVLSAASTVILGLQNLNAWAGLALACVALVTLLGAVEPFFNWRSRWVLMEEAQYRFQRLADDLEYLVASTAADELTFDQLDEIFSRYQAIWGDLSRTWLEHRRVSATLEM</sequence>
<reference evidence="2" key="2">
    <citation type="submission" date="2020-09" db="EMBL/GenBank/DDBJ databases">
        <authorList>
            <person name="Sun Q."/>
            <person name="Ohkuma M."/>
        </authorList>
    </citation>
    <scope>NUCLEOTIDE SEQUENCE</scope>
    <source>
        <strain evidence="2">JCM 4125</strain>
    </source>
</reference>
<organism evidence="2 3">
    <name type="scientific">Streptomyces phaeofaciens</name>
    <dbReference type="NCBI Taxonomy" id="68254"/>
    <lineage>
        <taxon>Bacteria</taxon>
        <taxon>Bacillati</taxon>
        <taxon>Actinomycetota</taxon>
        <taxon>Actinomycetes</taxon>
        <taxon>Kitasatosporales</taxon>
        <taxon>Streptomycetaceae</taxon>
        <taxon>Streptomyces</taxon>
    </lineage>
</organism>
<dbReference type="Proteomes" id="UP000646776">
    <property type="component" value="Unassembled WGS sequence"/>
</dbReference>
<dbReference type="RefSeq" id="WP_229871092.1">
    <property type="nucleotide sequence ID" value="NZ_BMSA01000038.1"/>
</dbReference>
<dbReference type="AlphaFoldDB" id="A0A918M088"/>
<keyword evidence="1" id="KW-0472">Membrane</keyword>